<feature type="signal peptide" evidence="2">
    <location>
        <begin position="1"/>
        <end position="25"/>
    </location>
</feature>
<dbReference type="STRING" id="400092.PKOR_13150"/>
<dbReference type="OrthoDB" id="1173761at2"/>
<proteinExistence type="predicted"/>
<reference evidence="3 4" key="1">
    <citation type="journal article" date="2015" name="Sci. Rep.">
        <title>Unraveling adaptation of Pontibacter korlensis to radiation and infertility in desert through complete genome and comparative transcriptomic analysis.</title>
        <authorList>
            <person name="Dai J."/>
            <person name="Dai W."/>
            <person name="Qiu C."/>
            <person name="Yang Z."/>
            <person name="Zhang Y."/>
            <person name="Zhou M."/>
            <person name="Zhang L."/>
            <person name="Fang C."/>
            <person name="Gao Q."/>
            <person name="Yang Q."/>
            <person name="Li X."/>
            <person name="Wang Z."/>
            <person name="Wang Z."/>
            <person name="Jia Z."/>
            <person name="Chen X."/>
        </authorList>
    </citation>
    <scope>NUCLEOTIDE SEQUENCE [LARGE SCALE GENOMIC DNA]</scope>
    <source>
        <strain evidence="3 4">X14-1T</strain>
    </source>
</reference>
<dbReference type="AlphaFoldDB" id="A0A0E3ZGA6"/>
<keyword evidence="4" id="KW-1185">Reference proteome</keyword>
<name>A0A0E3ZGA6_9BACT</name>
<dbReference type="Proteomes" id="UP000033109">
    <property type="component" value="Chromosome"/>
</dbReference>
<dbReference type="KEGG" id="pko:PKOR_13150"/>
<gene>
    <name evidence="3" type="ORF">PKOR_13150</name>
</gene>
<feature type="compositionally biased region" description="Low complexity" evidence="1">
    <location>
        <begin position="200"/>
        <end position="218"/>
    </location>
</feature>
<feature type="chain" id="PRO_5002417002" evidence="2">
    <location>
        <begin position="26"/>
        <end position="302"/>
    </location>
</feature>
<feature type="region of interest" description="Disordered" evidence="1">
    <location>
        <begin position="183"/>
        <end position="218"/>
    </location>
</feature>
<evidence type="ECO:0000256" key="2">
    <source>
        <dbReference type="SAM" id="SignalP"/>
    </source>
</evidence>
<dbReference type="HOGENOM" id="CLU_920874_0_0_10"/>
<dbReference type="PATRIC" id="fig|400092.3.peg.2869"/>
<evidence type="ECO:0000313" key="4">
    <source>
        <dbReference type="Proteomes" id="UP000033109"/>
    </source>
</evidence>
<organism evidence="3 4">
    <name type="scientific">Pontibacter korlensis</name>
    <dbReference type="NCBI Taxonomy" id="400092"/>
    <lineage>
        <taxon>Bacteria</taxon>
        <taxon>Pseudomonadati</taxon>
        <taxon>Bacteroidota</taxon>
        <taxon>Cytophagia</taxon>
        <taxon>Cytophagales</taxon>
        <taxon>Hymenobacteraceae</taxon>
        <taxon>Pontibacter</taxon>
    </lineage>
</organism>
<dbReference type="RefSeq" id="WP_046311332.1">
    <property type="nucleotide sequence ID" value="NZ_CBCSCY010000003.1"/>
</dbReference>
<sequence>MPYFRKLTVALGLILALVFGQVATAAAPTATTTATTGARDIVQEIINVVGLKPRFELRAADIDNAAAVVYNGERYILYNERFLAAINNAVHTDWAGVSILAHEIGHHLNGHTLSRSGSNPADELEADEFSGFVLRKMGASLAEAQAAINLLSEEESSRSHPGRSYRLAAISKGWRSANDQLLASAKGPQPDQRAIEPTPSRSRVAQQQPQQRTTTARTASLDSRMVLSRVVFSKAPREQFYLTSRLHLVHLTKDGPKVIGKLTKTGNPDYPYYFESEYLKTVFVSDEGVLVNRQGQRVGHLT</sequence>
<protein>
    <submittedName>
        <fullName evidence="3">Membrane-binding protein</fullName>
    </submittedName>
</protein>
<evidence type="ECO:0000256" key="1">
    <source>
        <dbReference type="SAM" id="MobiDB-lite"/>
    </source>
</evidence>
<evidence type="ECO:0000313" key="3">
    <source>
        <dbReference type="EMBL" id="AKD03885.1"/>
    </source>
</evidence>
<keyword evidence="2" id="KW-0732">Signal</keyword>
<dbReference type="EMBL" id="CP009621">
    <property type="protein sequence ID" value="AKD03885.1"/>
    <property type="molecule type" value="Genomic_DNA"/>
</dbReference>
<accession>A0A0E3ZGA6</accession>